<dbReference type="OrthoDB" id="206617at2759"/>
<dbReference type="AlphaFoldDB" id="A0A0M0KTZ7"/>
<organism evidence="1 2">
    <name type="scientific">Chrysochromulina tobinii</name>
    <dbReference type="NCBI Taxonomy" id="1460289"/>
    <lineage>
        <taxon>Eukaryota</taxon>
        <taxon>Haptista</taxon>
        <taxon>Haptophyta</taxon>
        <taxon>Prymnesiophyceae</taxon>
        <taxon>Prymnesiales</taxon>
        <taxon>Chrysochromulinaceae</taxon>
        <taxon>Chrysochromulina</taxon>
    </lineage>
</organism>
<comment type="caution">
    <text evidence="1">The sequence shown here is derived from an EMBL/GenBank/DDBJ whole genome shotgun (WGS) entry which is preliminary data.</text>
</comment>
<protein>
    <submittedName>
        <fullName evidence="1">Uncharacterized protein</fullName>
    </submittedName>
</protein>
<evidence type="ECO:0000313" key="2">
    <source>
        <dbReference type="Proteomes" id="UP000037460"/>
    </source>
</evidence>
<sequence>MGISCAGVVLPDGVRYVCEIQFNHVDMLEAKKEAHVYNEEVCKELPALCQGTKVDAGELVAFIVGRLSTASLDAAVDAHSAKSEGLFLYAYMLGQHLESEAKKGRAIHFQNLDSLPAGLGEVYAVNFERAFREGQEDSAWTEAKPLVELIAAARKAMAFSGGCGA</sequence>
<accession>A0A0M0KTZ7</accession>
<evidence type="ECO:0000313" key="1">
    <source>
        <dbReference type="EMBL" id="KOO41873.1"/>
    </source>
</evidence>
<dbReference type="Proteomes" id="UP000037460">
    <property type="component" value="Unassembled WGS sequence"/>
</dbReference>
<name>A0A0M0KTZ7_9EUKA</name>
<dbReference type="EMBL" id="JWZX01000581">
    <property type="protein sequence ID" value="KOO41873.1"/>
    <property type="molecule type" value="Genomic_DNA"/>
</dbReference>
<keyword evidence="2" id="KW-1185">Reference proteome</keyword>
<proteinExistence type="predicted"/>
<reference evidence="2" key="1">
    <citation type="journal article" date="2015" name="PLoS Genet.">
        <title>Genome Sequence and Transcriptome Analyses of Chrysochromulina tobin: Metabolic Tools for Enhanced Algal Fitness in the Prominent Order Prymnesiales (Haptophyceae).</title>
        <authorList>
            <person name="Hovde B.T."/>
            <person name="Deodato C.R."/>
            <person name="Hunsperger H.M."/>
            <person name="Ryken S.A."/>
            <person name="Yost W."/>
            <person name="Jha R.K."/>
            <person name="Patterson J."/>
            <person name="Monnat R.J. Jr."/>
            <person name="Barlow S.B."/>
            <person name="Starkenburg S.R."/>
            <person name="Cattolico R.A."/>
        </authorList>
    </citation>
    <scope>NUCLEOTIDE SEQUENCE</scope>
    <source>
        <strain evidence="2">CCMP291</strain>
    </source>
</reference>
<gene>
    <name evidence="1" type="ORF">Ctob_010131</name>
</gene>